<gene>
    <name evidence="2" type="ORF">BO78DRAFT_438107</name>
</gene>
<dbReference type="PROSITE" id="PS51257">
    <property type="entry name" value="PROKAR_LIPOPROTEIN"/>
    <property type="match status" value="1"/>
</dbReference>
<dbReference type="STRING" id="1448318.A0A319EGK5"/>
<feature type="compositionally biased region" description="Basic residues" evidence="1">
    <location>
        <begin position="68"/>
        <end position="84"/>
    </location>
</feature>
<dbReference type="Proteomes" id="UP000248423">
    <property type="component" value="Unassembled WGS sequence"/>
</dbReference>
<evidence type="ECO:0000313" key="2">
    <source>
        <dbReference type="EMBL" id="PYI09476.1"/>
    </source>
</evidence>
<feature type="compositionally biased region" description="Pro residues" evidence="1">
    <location>
        <begin position="85"/>
        <end position="95"/>
    </location>
</feature>
<evidence type="ECO:0000256" key="1">
    <source>
        <dbReference type="SAM" id="MobiDB-lite"/>
    </source>
</evidence>
<name>A0A319EGK5_ASPSB</name>
<dbReference type="Gene3D" id="3.40.50.720">
    <property type="entry name" value="NAD(P)-binding Rossmann-like Domain"/>
    <property type="match status" value="1"/>
</dbReference>
<evidence type="ECO:0008006" key="4">
    <source>
        <dbReference type="Google" id="ProtNLM"/>
    </source>
</evidence>
<accession>A0A319EGK5</accession>
<protein>
    <recommendedName>
        <fullName evidence="4">NAD(P)-binding domain-containing protein</fullName>
    </recommendedName>
</protein>
<organism evidence="2 3">
    <name type="scientific">Aspergillus sclerotiicarbonarius (strain CBS 121057 / IBT 28362)</name>
    <dbReference type="NCBI Taxonomy" id="1448318"/>
    <lineage>
        <taxon>Eukaryota</taxon>
        <taxon>Fungi</taxon>
        <taxon>Dikarya</taxon>
        <taxon>Ascomycota</taxon>
        <taxon>Pezizomycotina</taxon>
        <taxon>Eurotiomycetes</taxon>
        <taxon>Eurotiomycetidae</taxon>
        <taxon>Eurotiales</taxon>
        <taxon>Aspergillaceae</taxon>
        <taxon>Aspergillus</taxon>
        <taxon>Aspergillus subgen. Circumdati</taxon>
    </lineage>
</organism>
<dbReference type="OrthoDB" id="63935at2759"/>
<proteinExistence type="predicted"/>
<reference evidence="2 3" key="1">
    <citation type="submission" date="2018-02" db="EMBL/GenBank/DDBJ databases">
        <title>The genomes of Aspergillus section Nigri reveals drivers in fungal speciation.</title>
        <authorList>
            <consortium name="DOE Joint Genome Institute"/>
            <person name="Vesth T.C."/>
            <person name="Nybo J."/>
            <person name="Theobald S."/>
            <person name="Brandl J."/>
            <person name="Frisvad J.C."/>
            <person name="Nielsen K.F."/>
            <person name="Lyhne E.K."/>
            <person name="Kogle M.E."/>
            <person name="Kuo A."/>
            <person name="Riley R."/>
            <person name="Clum A."/>
            <person name="Nolan M."/>
            <person name="Lipzen A."/>
            <person name="Salamov A."/>
            <person name="Henrissat B."/>
            <person name="Wiebenga A."/>
            <person name="De vries R.P."/>
            <person name="Grigoriev I.V."/>
            <person name="Mortensen U.H."/>
            <person name="Andersen M.R."/>
            <person name="Baker S.E."/>
        </authorList>
    </citation>
    <scope>NUCLEOTIDE SEQUENCE [LARGE SCALE GENOMIC DNA]</scope>
    <source>
        <strain evidence="2 3">CBS 121057</strain>
    </source>
</reference>
<feature type="region of interest" description="Disordered" evidence="1">
    <location>
        <begin position="35"/>
        <end position="95"/>
    </location>
</feature>
<keyword evidence="3" id="KW-1185">Reference proteome</keyword>
<dbReference type="EMBL" id="KZ826327">
    <property type="protein sequence ID" value="PYI09476.1"/>
    <property type="molecule type" value="Genomic_DNA"/>
</dbReference>
<sequence length="229" mass="24944">MPQKPTLAFFGATGGSTLACLIPALKAGYKCNARTSPLPSHRMPPNNMKTNSSPHPHQTPHPPAIPQHPHHQPNHNPRLRHLPPRRPPNPPPLQHFPPVPVDLIITGIGGSLVFNFPNPIPTLDNPTVCADATRTILAAARTLPSKPRIVVVSGTGINYTKRDVPVLMLPLYHWLLGVPHADKRVMEDLVVGEMEREGERGISGFLFVRPSLLVDGGFGEEEGEGGKWL</sequence>
<dbReference type="AlphaFoldDB" id="A0A319EGK5"/>
<evidence type="ECO:0000313" key="3">
    <source>
        <dbReference type="Proteomes" id="UP000248423"/>
    </source>
</evidence>
<feature type="compositionally biased region" description="Pro residues" evidence="1">
    <location>
        <begin position="57"/>
        <end position="66"/>
    </location>
</feature>
<dbReference type="VEuPathDB" id="FungiDB:BO78DRAFT_438107"/>